<evidence type="ECO:0000313" key="1">
    <source>
        <dbReference type="EMBL" id="ACD24673.1"/>
    </source>
</evidence>
<protein>
    <submittedName>
        <fullName evidence="1">Uncharacterized protein</fullName>
    </submittedName>
</protein>
<reference evidence="1" key="2">
    <citation type="submission" date="2009-08" db="EMBL/GenBank/DDBJ databases">
        <authorList>
            <person name="Shrivastava S."/>
            <person name="Brinkac L.M."/>
            <person name="Dodson R.J."/>
            <person name="Harkins D.M."/>
            <person name="Durkin A.S."/>
            <person name="Sutton G."/>
        </authorList>
    </citation>
    <scope>NUCLEOTIDE SEQUENCE</scope>
    <source>
        <strain evidence="1">Eklund 17B</strain>
    </source>
</reference>
<organism evidence="1">
    <name type="scientific">Clostridium botulinum (strain Eklund 17B / Type B)</name>
    <dbReference type="NCBI Taxonomy" id="935198"/>
    <lineage>
        <taxon>Bacteria</taxon>
        <taxon>Bacillati</taxon>
        <taxon>Bacillota</taxon>
        <taxon>Clostridia</taxon>
        <taxon>Eubacteriales</taxon>
        <taxon>Clostridiaceae</taxon>
        <taxon>Clostridium</taxon>
    </lineage>
</organism>
<dbReference type="KEGG" id="cbk:CLL_A2151"/>
<gene>
    <name evidence="1" type="ordered locus">CLL_A2151</name>
</gene>
<sequence>MYKIIKKANNGWEVHKVAGSDTISIVKYSANHQDINKLIEVLQFLYKNKVLEGSIDMNLAMQDEYLQEFSIGEYQFIINLDFWETFIFYSKQKDGNSYVMKVFDKLAIDTN</sequence>
<reference evidence="1" key="1">
    <citation type="submission" date="2009-06" db="EMBL/GenBank/DDBJ databases">
        <authorList>
            <consortium name="US DOE Joint Genome Institute (JGI-PGF)"/>
            <person name="Lucas S."/>
            <person name="Copeland A."/>
            <person name="Lapidus A."/>
            <person name="Glavina del Rio T."/>
            <person name="Dalin E."/>
            <person name="Tice H."/>
            <person name="Bruce D."/>
            <person name="Goodwin L."/>
            <person name="Pitluck S."/>
            <person name="Kyrpides N."/>
            <person name="Mavromatis K."/>
            <person name="Ivanova N."/>
            <person name="Saunders E."/>
            <person name="Brettin T."/>
            <person name="Detter J.C."/>
            <person name="Han C."/>
            <person name="Larimer F."/>
            <person name="Land M."/>
            <person name="Hauser L."/>
            <person name="Markowitz V."/>
            <person name="Cheng J.-F."/>
            <person name="Hugenholtz P."/>
            <person name="Woyke T."/>
            <person name="Wu D."/>
            <person name="Gronow S."/>
            <person name="Klenk H.-P."/>
            <person name="Eisen J.A."/>
        </authorList>
    </citation>
    <scope>NUCLEOTIDE SEQUENCE</scope>
    <source>
        <strain evidence="1">Eklund 17B</strain>
    </source>
</reference>
<accession>U4P9M0</accession>
<dbReference type="HOGENOM" id="CLU_2153917_0_0_9"/>
<proteinExistence type="predicted"/>
<dbReference type="EMBL" id="CP001056">
    <property type="protein sequence ID" value="ACD24673.1"/>
    <property type="molecule type" value="Genomic_DNA"/>
</dbReference>
<dbReference type="AlphaFoldDB" id="B2TPR6"/>
<accession>B2TPR6</accession>
<dbReference type="PATRIC" id="fig|935198.13.peg.2106"/>
<name>B2TPR6_CLOBB</name>